<dbReference type="EMBL" id="MCFJ01000005">
    <property type="protein sequence ID" value="ORY66015.1"/>
    <property type="molecule type" value="Genomic_DNA"/>
</dbReference>
<feature type="region of interest" description="Disordered" evidence="1">
    <location>
        <begin position="19"/>
        <end position="135"/>
    </location>
</feature>
<feature type="region of interest" description="Disordered" evidence="1">
    <location>
        <begin position="224"/>
        <end position="269"/>
    </location>
</feature>
<dbReference type="AlphaFoldDB" id="A0A1Y2E576"/>
<dbReference type="Proteomes" id="UP000193689">
    <property type="component" value="Unassembled WGS sequence"/>
</dbReference>
<sequence>MSVPRRFKCAVFASFQGQSVSTHTSMDIKDPSHSSQRQHRHQHFRHGHQHSQGHHHARDEYFAEPSDGPHPKRRRRSHHENDIAQGNLNRAIDQRTGNDLVESWLEQTGDPGRRKPLSRLKEQEQPPTIGRSRPRLQRYEVSPLLSLGPSRIRRRARRGLASHNSSLLSGFENDKAIVQNLSPPPRREFPDDDTPSPEQQRKFEANHLDDLSIELSSSGAYRFEKRPRHKTREDKYDKIQKKHKRERSKDRGRHHRKKRNGKYEKRRALTSSKNVISNFNSDAVMNDRITVRLAAVLALVPVADHQYR</sequence>
<name>A0A1Y2E576_9PEZI</name>
<dbReference type="OrthoDB" id="2537141at2759"/>
<evidence type="ECO:0000313" key="2">
    <source>
        <dbReference type="EMBL" id="ORY66015.1"/>
    </source>
</evidence>
<feature type="region of interest" description="Disordered" evidence="1">
    <location>
        <begin position="178"/>
        <end position="199"/>
    </location>
</feature>
<feature type="compositionally biased region" description="Basic residues" evidence="1">
    <location>
        <begin position="36"/>
        <end position="56"/>
    </location>
</feature>
<dbReference type="RefSeq" id="XP_040716979.1">
    <property type="nucleotide sequence ID" value="XM_040859935.1"/>
</dbReference>
<gene>
    <name evidence="2" type="ORF">BCR38DRAFT_429017</name>
</gene>
<evidence type="ECO:0000313" key="3">
    <source>
        <dbReference type="Proteomes" id="UP000193689"/>
    </source>
</evidence>
<evidence type="ECO:0000256" key="1">
    <source>
        <dbReference type="SAM" id="MobiDB-lite"/>
    </source>
</evidence>
<organism evidence="2 3">
    <name type="scientific">Pseudomassariella vexata</name>
    <dbReference type="NCBI Taxonomy" id="1141098"/>
    <lineage>
        <taxon>Eukaryota</taxon>
        <taxon>Fungi</taxon>
        <taxon>Dikarya</taxon>
        <taxon>Ascomycota</taxon>
        <taxon>Pezizomycotina</taxon>
        <taxon>Sordariomycetes</taxon>
        <taxon>Xylariomycetidae</taxon>
        <taxon>Amphisphaeriales</taxon>
        <taxon>Pseudomassariaceae</taxon>
        <taxon>Pseudomassariella</taxon>
    </lineage>
</organism>
<protein>
    <submittedName>
        <fullName evidence="2">Uncharacterized protein</fullName>
    </submittedName>
</protein>
<feature type="compositionally biased region" description="Basic residues" evidence="1">
    <location>
        <begin position="240"/>
        <end position="260"/>
    </location>
</feature>
<dbReference type="InParanoid" id="A0A1Y2E576"/>
<accession>A0A1Y2E576</accession>
<keyword evidence="3" id="KW-1185">Reference proteome</keyword>
<dbReference type="GeneID" id="63776147"/>
<comment type="caution">
    <text evidence="2">The sequence shown here is derived from an EMBL/GenBank/DDBJ whole genome shotgun (WGS) entry which is preliminary data.</text>
</comment>
<dbReference type="STRING" id="1141098.A0A1Y2E576"/>
<proteinExistence type="predicted"/>
<reference evidence="2 3" key="1">
    <citation type="submission" date="2016-07" db="EMBL/GenBank/DDBJ databases">
        <title>Pervasive Adenine N6-methylation of Active Genes in Fungi.</title>
        <authorList>
            <consortium name="DOE Joint Genome Institute"/>
            <person name="Mondo S.J."/>
            <person name="Dannebaum R.O."/>
            <person name="Kuo R.C."/>
            <person name="Labutti K."/>
            <person name="Haridas S."/>
            <person name="Kuo A."/>
            <person name="Salamov A."/>
            <person name="Ahrendt S.R."/>
            <person name="Lipzen A."/>
            <person name="Sullivan W."/>
            <person name="Andreopoulos W.B."/>
            <person name="Clum A."/>
            <person name="Lindquist E."/>
            <person name="Daum C."/>
            <person name="Ramamoorthy G.K."/>
            <person name="Gryganskyi A."/>
            <person name="Culley D."/>
            <person name="Magnuson J.K."/>
            <person name="James T.Y."/>
            <person name="O'Malley M.A."/>
            <person name="Stajich J.E."/>
            <person name="Spatafora J.W."/>
            <person name="Visel A."/>
            <person name="Grigoriev I.V."/>
        </authorList>
    </citation>
    <scope>NUCLEOTIDE SEQUENCE [LARGE SCALE GENOMIC DNA]</scope>
    <source>
        <strain evidence="2 3">CBS 129021</strain>
    </source>
</reference>